<name>A0A640S6Y3_9ACTN</name>
<dbReference type="Gene3D" id="3.40.50.620">
    <property type="entry name" value="HUPs"/>
    <property type="match status" value="1"/>
</dbReference>
<evidence type="ECO:0000259" key="1">
    <source>
        <dbReference type="Pfam" id="PF00582"/>
    </source>
</evidence>
<dbReference type="EMBL" id="BLIN01000003">
    <property type="protein sequence ID" value="GFE06171.1"/>
    <property type="molecule type" value="Genomic_DNA"/>
</dbReference>
<proteinExistence type="predicted"/>
<dbReference type="InterPro" id="IPR014729">
    <property type="entry name" value="Rossmann-like_a/b/a_fold"/>
</dbReference>
<feature type="domain" description="UspA" evidence="1">
    <location>
        <begin position="8"/>
        <end position="146"/>
    </location>
</feature>
<evidence type="ECO:0000313" key="2">
    <source>
        <dbReference type="EMBL" id="GFE06171.1"/>
    </source>
</evidence>
<protein>
    <submittedName>
        <fullName evidence="3">Universal stress protein</fullName>
    </submittedName>
</protein>
<dbReference type="Pfam" id="PF00582">
    <property type="entry name" value="Usp"/>
    <property type="match status" value="1"/>
</dbReference>
<evidence type="ECO:0000313" key="4">
    <source>
        <dbReference type="Proteomes" id="UP000435837"/>
    </source>
</evidence>
<reference evidence="2 4" key="1">
    <citation type="submission" date="2019-12" db="EMBL/GenBank/DDBJ databases">
        <title>Whole genome shotgun sequence of Streptomyces caniferus NBRC 15389.</title>
        <authorList>
            <person name="Ichikawa N."/>
            <person name="Kimura A."/>
            <person name="Kitahashi Y."/>
            <person name="Komaki H."/>
            <person name="Tamura T."/>
        </authorList>
    </citation>
    <scope>NUCLEOTIDE SEQUENCE [LARGE SCALE GENOMIC DNA]</scope>
    <source>
        <strain evidence="2 4">NBRC 15389</strain>
    </source>
</reference>
<dbReference type="InterPro" id="IPR006016">
    <property type="entry name" value="UspA"/>
</dbReference>
<evidence type="ECO:0000313" key="3">
    <source>
        <dbReference type="EMBL" id="WUS21395.1"/>
    </source>
</evidence>
<dbReference type="PANTHER" id="PTHR46553">
    <property type="entry name" value="ADENINE NUCLEOTIDE ALPHA HYDROLASES-LIKE SUPERFAMILY PROTEIN"/>
    <property type="match status" value="1"/>
</dbReference>
<dbReference type="GeneID" id="96640118"/>
<dbReference type="OrthoDB" id="3472822at2"/>
<organism evidence="2 4">
    <name type="scientific">Streptomyces caniferus</name>
    <dbReference type="NCBI Taxonomy" id="285557"/>
    <lineage>
        <taxon>Bacteria</taxon>
        <taxon>Bacillati</taxon>
        <taxon>Actinomycetota</taxon>
        <taxon>Actinomycetes</taxon>
        <taxon>Kitasatosporales</taxon>
        <taxon>Streptomycetaceae</taxon>
        <taxon>Streptomyces</taxon>
    </lineage>
</organism>
<dbReference type="RefSeq" id="WP_159473464.1">
    <property type="nucleotide sequence ID" value="NZ_BAAATH010000002.1"/>
</dbReference>
<sequence>MAWTTGTRRFVVGVSGSLGSLAALHRAVGEVRHGGAELLVVLAWEAPGGAPACHRAPCPPLLAAVHRRAEERLRAALDAAFVGDLVPYRATTVRGPAGEVLVAAADHPGDVLVVGVARGGRWRRLVWPSVARYCVSHATCPVLTVPPSPLQHDLSVLRRRIAMRLPLPRIGR</sequence>
<dbReference type="EMBL" id="CP108473">
    <property type="protein sequence ID" value="WUS21395.1"/>
    <property type="molecule type" value="Genomic_DNA"/>
</dbReference>
<gene>
    <name evidence="3" type="ORF">OG727_03275</name>
    <name evidence="2" type="ORF">Scani_24390</name>
</gene>
<reference evidence="3" key="2">
    <citation type="submission" date="2022-10" db="EMBL/GenBank/DDBJ databases">
        <title>The complete genomes of actinobacterial strains from the NBC collection.</title>
        <authorList>
            <person name="Joergensen T.S."/>
            <person name="Alvarez Arevalo M."/>
            <person name="Sterndorff E.B."/>
            <person name="Faurdal D."/>
            <person name="Vuksanovic O."/>
            <person name="Mourched A.-S."/>
            <person name="Charusanti P."/>
            <person name="Shaw S."/>
            <person name="Blin K."/>
            <person name="Weber T."/>
        </authorList>
    </citation>
    <scope>NUCLEOTIDE SEQUENCE</scope>
    <source>
        <strain evidence="3">NBC_01256</strain>
    </source>
</reference>
<dbReference type="AlphaFoldDB" id="A0A640S6Y3"/>
<accession>A0A640S6Y3</accession>
<evidence type="ECO:0000313" key="5">
    <source>
        <dbReference type="Proteomes" id="UP001432292"/>
    </source>
</evidence>
<dbReference type="SUPFAM" id="SSF52402">
    <property type="entry name" value="Adenine nucleotide alpha hydrolases-like"/>
    <property type="match status" value="1"/>
</dbReference>
<dbReference type="PANTHER" id="PTHR46553:SF3">
    <property type="entry name" value="ADENINE NUCLEOTIDE ALPHA HYDROLASES-LIKE SUPERFAMILY PROTEIN"/>
    <property type="match status" value="1"/>
</dbReference>
<dbReference type="Proteomes" id="UP000435837">
    <property type="component" value="Unassembled WGS sequence"/>
</dbReference>
<keyword evidence="5" id="KW-1185">Reference proteome</keyword>
<dbReference type="Proteomes" id="UP001432292">
    <property type="component" value="Chromosome"/>
</dbReference>